<evidence type="ECO:0000313" key="1">
    <source>
        <dbReference type="EMBL" id="MBX51039.1"/>
    </source>
</evidence>
<sequence>MAKLKNFLLLWSKKIFLQLALCLRVNVDGIYIPWYKKRKKVKSSLGSNFHLLPRFSLNVCPRCR</sequence>
<reference evidence="1" key="1">
    <citation type="submission" date="2018-02" db="EMBL/GenBank/DDBJ databases">
        <title>Rhizophora mucronata_Transcriptome.</title>
        <authorList>
            <person name="Meera S.P."/>
            <person name="Sreeshan A."/>
            <person name="Augustine A."/>
        </authorList>
    </citation>
    <scope>NUCLEOTIDE SEQUENCE</scope>
    <source>
        <tissue evidence="1">Leaf</tissue>
    </source>
</reference>
<accession>A0A2P2P8K7</accession>
<dbReference type="EMBL" id="GGEC01070555">
    <property type="protein sequence ID" value="MBX51039.1"/>
    <property type="molecule type" value="Transcribed_RNA"/>
</dbReference>
<protein>
    <submittedName>
        <fullName evidence="1">Uncharacterized protein</fullName>
    </submittedName>
</protein>
<name>A0A2P2P8K7_RHIMU</name>
<dbReference type="AlphaFoldDB" id="A0A2P2P8K7"/>
<organism evidence="1">
    <name type="scientific">Rhizophora mucronata</name>
    <name type="common">Asiatic mangrove</name>
    <dbReference type="NCBI Taxonomy" id="61149"/>
    <lineage>
        <taxon>Eukaryota</taxon>
        <taxon>Viridiplantae</taxon>
        <taxon>Streptophyta</taxon>
        <taxon>Embryophyta</taxon>
        <taxon>Tracheophyta</taxon>
        <taxon>Spermatophyta</taxon>
        <taxon>Magnoliopsida</taxon>
        <taxon>eudicotyledons</taxon>
        <taxon>Gunneridae</taxon>
        <taxon>Pentapetalae</taxon>
        <taxon>rosids</taxon>
        <taxon>fabids</taxon>
        <taxon>Malpighiales</taxon>
        <taxon>Rhizophoraceae</taxon>
        <taxon>Rhizophora</taxon>
    </lineage>
</organism>
<proteinExistence type="predicted"/>